<dbReference type="Pfam" id="PF00169">
    <property type="entry name" value="PH"/>
    <property type="match status" value="1"/>
</dbReference>
<evidence type="ECO:0000259" key="1">
    <source>
        <dbReference type="PROSITE" id="PS50003"/>
    </source>
</evidence>
<dbReference type="AlphaFoldDB" id="A0A0D6LJ45"/>
<evidence type="ECO:0000313" key="2">
    <source>
        <dbReference type="EMBL" id="EPB72080.1"/>
    </source>
</evidence>
<dbReference type="SUPFAM" id="SSF50729">
    <property type="entry name" value="PH domain-like"/>
    <property type="match status" value="1"/>
</dbReference>
<dbReference type="EMBL" id="KE125069">
    <property type="protein sequence ID" value="EPB72080.1"/>
    <property type="molecule type" value="Genomic_DNA"/>
</dbReference>
<dbReference type="PROSITE" id="PS50003">
    <property type="entry name" value="PH_DOMAIN"/>
    <property type="match status" value="1"/>
</dbReference>
<reference evidence="2 3" key="1">
    <citation type="submission" date="2013-05" db="EMBL/GenBank/DDBJ databases">
        <title>Draft genome of the parasitic nematode Anyclostoma ceylanicum.</title>
        <authorList>
            <person name="Mitreva M."/>
        </authorList>
    </citation>
    <scope>NUCLEOTIDE SEQUENCE [LARGE SCALE GENOMIC DNA]</scope>
</reference>
<dbReference type="Proteomes" id="UP000054495">
    <property type="component" value="Unassembled WGS sequence"/>
</dbReference>
<feature type="domain" description="PH" evidence="1">
    <location>
        <begin position="1"/>
        <end position="55"/>
    </location>
</feature>
<dbReference type="Gene3D" id="2.30.29.30">
    <property type="entry name" value="Pleckstrin-homology domain (PH domain)/Phosphotyrosine-binding domain (PTB)"/>
    <property type="match status" value="1"/>
</dbReference>
<protein>
    <recommendedName>
        <fullName evidence="1">PH domain-containing protein</fullName>
    </recommendedName>
</protein>
<dbReference type="InterPro" id="IPR011993">
    <property type="entry name" value="PH-like_dom_sf"/>
</dbReference>
<gene>
    <name evidence="2" type="ORF">ANCCEY_08831</name>
</gene>
<name>A0A0D6LJ45_9BILA</name>
<organism evidence="2 3">
    <name type="scientific">Ancylostoma ceylanicum</name>
    <dbReference type="NCBI Taxonomy" id="53326"/>
    <lineage>
        <taxon>Eukaryota</taxon>
        <taxon>Metazoa</taxon>
        <taxon>Ecdysozoa</taxon>
        <taxon>Nematoda</taxon>
        <taxon>Chromadorea</taxon>
        <taxon>Rhabditida</taxon>
        <taxon>Rhabditina</taxon>
        <taxon>Rhabditomorpha</taxon>
        <taxon>Strongyloidea</taxon>
        <taxon>Ancylostomatidae</taxon>
        <taxon>Ancylostomatinae</taxon>
        <taxon>Ancylostoma</taxon>
    </lineage>
</organism>
<evidence type="ECO:0000313" key="3">
    <source>
        <dbReference type="Proteomes" id="UP000054495"/>
    </source>
</evidence>
<keyword evidence="3" id="KW-1185">Reference proteome</keyword>
<proteinExistence type="predicted"/>
<dbReference type="InterPro" id="IPR001849">
    <property type="entry name" value="PH_domain"/>
</dbReference>
<sequence length="134" mass="15050">MIINIAKCTVSDETELKTSKKFVFRLSRPPMEHHFSCYNQTDMRTWIHKIKLASDMYGAQNRGMSKSISYLETEQGDVPSDHYNTLTGLPSLMTHSHHEDLATHSAACNTLPRSAAGSVQKHGRAAATRFITKK</sequence>
<accession>A0A0D6LJ45</accession>